<dbReference type="InterPro" id="IPR033118">
    <property type="entry name" value="EXPERA"/>
</dbReference>
<evidence type="ECO:0000256" key="3">
    <source>
        <dbReference type="ARBA" id="ARBA00022516"/>
    </source>
</evidence>
<evidence type="ECO:0000256" key="10">
    <source>
        <dbReference type="ARBA" id="ARBA00023166"/>
    </source>
</evidence>
<dbReference type="Proteomes" id="UP000306102">
    <property type="component" value="Unassembled WGS sequence"/>
</dbReference>
<accession>A0A4S4E4B8</accession>
<dbReference type="GO" id="GO:0000247">
    <property type="term" value="F:C-8 sterol isomerase activity"/>
    <property type="evidence" value="ECO:0007669"/>
    <property type="project" value="TreeGrafter"/>
</dbReference>
<protein>
    <recommendedName>
        <fullName evidence="15">EXPERA domain-containing protein</fullName>
    </recommendedName>
</protein>
<evidence type="ECO:0000259" key="15">
    <source>
        <dbReference type="PROSITE" id="PS51751"/>
    </source>
</evidence>
<dbReference type="AlphaFoldDB" id="A0A4S4E4B8"/>
<evidence type="ECO:0000256" key="7">
    <source>
        <dbReference type="ARBA" id="ARBA00023011"/>
    </source>
</evidence>
<feature type="transmembrane region" description="Helical" evidence="14">
    <location>
        <begin position="52"/>
        <end position="73"/>
    </location>
</feature>
<reference evidence="16 17" key="1">
    <citation type="journal article" date="2018" name="Proc. Natl. Acad. Sci. U.S.A.">
        <title>Draft genome sequence of Camellia sinensis var. sinensis provides insights into the evolution of the tea genome and tea quality.</title>
        <authorList>
            <person name="Wei C."/>
            <person name="Yang H."/>
            <person name="Wang S."/>
            <person name="Zhao J."/>
            <person name="Liu C."/>
            <person name="Gao L."/>
            <person name="Xia E."/>
            <person name="Lu Y."/>
            <person name="Tai Y."/>
            <person name="She G."/>
            <person name="Sun J."/>
            <person name="Cao H."/>
            <person name="Tong W."/>
            <person name="Gao Q."/>
            <person name="Li Y."/>
            <person name="Deng W."/>
            <person name="Jiang X."/>
            <person name="Wang W."/>
            <person name="Chen Q."/>
            <person name="Zhang S."/>
            <person name="Li H."/>
            <person name="Wu J."/>
            <person name="Wang P."/>
            <person name="Li P."/>
            <person name="Shi C."/>
            <person name="Zheng F."/>
            <person name="Jian J."/>
            <person name="Huang B."/>
            <person name="Shan D."/>
            <person name="Shi M."/>
            <person name="Fang C."/>
            <person name="Yue Y."/>
            <person name="Li F."/>
            <person name="Li D."/>
            <person name="Wei S."/>
            <person name="Han B."/>
            <person name="Jiang C."/>
            <person name="Yin Y."/>
            <person name="Xia T."/>
            <person name="Zhang Z."/>
            <person name="Bennetzen J.L."/>
            <person name="Zhao S."/>
            <person name="Wan X."/>
        </authorList>
    </citation>
    <scope>NUCLEOTIDE SEQUENCE [LARGE SCALE GENOMIC DNA]</scope>
    <source>
        <strain evidence="17">cv. Shuchazao</strain>
        <tissue evidence="16">Leaf</tissue>
    </source>
</reference>
<dbReference type="GO" id="GO:0005783">
    <property type="term" value="C:endoplasmic reticulum"/>
    <property type="evidence" value="ECO:0007669"/>
    <property type="project" value="TreeGrafter"/>
</dbReference>
<keyword evidence="9 13" id="KW-0472">Membrane</keyword>
<feature type="transmembrane region" description="Helical" evidence="14">
    <location>
        <begin position="107"/>
        <end position="130"/>
    </location>
</feature>
<keyword evidence="3" id="KW-0444">Lipid biosynthesis</keyword>
<keyword evidence="8" id="KW-0443">Lipid metabolism</keyword>
<feature type="transmembrane region" description="Helical" evidence="14">
    <location>
        <begin position="169"/>
        <end position="192"/>
    </location>
</feature>
<keyword evidence="12" id="KW-0413">Isomerase</keyword>
<dbReference type="STRING" id="542762.A0A4S4E4B8"/>
<dbReference type="GO" id="GO:0016020">
    <property type="term" value="C:membrane"/>
    <property type="evidence" value="ECO:0007669"/>
    <property type="project" value="UniProtKB-SubCell"/>
</dbReference>
<dbReference type="PANTHER" id="PTHR14207:SF0">
    <property type="entry name" value="3-BETA-HYDROXYSTEROID-DELTA(8),DELTA(7)-ISOMERASE"/>
    <property type="match status" value="1"/>
</dbReference>
<dbReference type="PROSITE" id="PS51751">
    <property type="entry name" value="EXPERA"/>
    <property type="match status" value="1"/>
</dbReference>
<feature type="transmembrane region" description="Helical" evidence="14">
    <location>
        <begin position="137"/>
        <end position="157"/>
    </location>
</feature>
<feature type="transmembrane region" description="Helical" evidence="14">
    <location>
        <begin position="20"/>
        <end position="40"/>
    </location>
</feature>
<keyword evidence="6 13" id="KW-1133">Transmembrane helix</keyword>
<evidence type="ECO:0000256" key="2">
    <source>
        <dbReference type="ARBA" id="ARBA00008337"/>
    </source>
</evidence>
<evidence type="ECO:0000256" key="14">
    <source>
        <dbReference type="SAM" id="Phobius"/>
    </source>
</evidence>
<evidence type="ECO:0000256" key="13">
    <source>
        <dbReference type="PROSITE-ProRule" id="PRU01087"/>
    </source>
</evidence>
<evidence type="ECO:0000313" key="17">
    <source>
        <dbReference type="Proteomes" id="UP000306102"/>
    </source>
</evidence>
<dbReference type="GO" id="GO:0047750">
    <property type="term" value="F:cholestenol delta-isomerase activity"/>
    <property type="evidence" value="ECO:0007669"/>
    <property type="project" value="InterPro"/>
</dbReference>
<evidence type="ECO:0000256" key="11">
    <source>
        <dbReference type="ARBA" id="ARBA00023221"/>
    </source>
</evidence>
<keyword evidence="17" id="KW-1185">Reference proteome</keyword>
<comment type="subcellular location">
    <subcellularLocation>
        <location evidence="1">Membrane</location>
        <topology evidence="1">Multi-pass membrane protein</topology>
    </subcellularLocation>
</comment>
<comment type="similarity">
    <text evidence="2">Belongs to the EBP family.</text>
</comment>
<evidence type="ECO:0000256" key="8">
    <source>
        <dbReference type="ARBA" id="ARBA00023098"/>
    </source>
</evidence>
<keyword evidence="4 13" id="KW-0812">Transmembrane</keyword>
<evidence type="ECO:0000256" key="12">
    <source>
        <dbReference type="ARBA" id="ARBA00023235"/>
    </source>
</evidence>
<evidence type="ECO:0000256" key="5">
    <source>
        <dbReference type="ARBA" id="ARBA00022955"/>
    </source>
</evidence>
<dbReference type="InterPro" id="IPR007905">
    <property type="entry name" value="EBP"/>
</dbReference>
<keyword evidence="11" id="KW-0753">Steroid metabolism</keyword>
<evidence type="ECO:0000256" key="6">
    <source>
        <dbReference type="ARBA" id="ARBA00022989"/>
    </source>
</evidence>
<dbReference type="GO" id="GO:0004769">
    <property type="term" value="F:steroid Delta-isomerase activity"/>
    <property type="evidence" value="ECO:0007669"/>
    <property type="project" value="TreeGrafter"/>
</dbReference>
<dbReference type="Pfam" id="PF05241">
    <property type="entry name" value="EBP"/>
    <property type="match status" value="1"/>
</dbReference>
<evidence type="ECO:0000313" key="16">
    <source>
        <dbReference type="EMBL" id="THG10789.1"/>
    </source>
</evidence>
<name>A0A4S4E4B8_CAMSN</name>
<feature type="domain" description="EXPERA" evidence="15">
    <location>
        <begin position="49"/>
        <end position="191"/>
    </location>
</feature>
<gene>
    <name evidence="16" type="ORF">TEA_010697</name>
</gene>
<keyword evidence="5" id="KW-0752">Steroid biosynthesis</keyword>
<dbReference type="GO" id="GO:0016126">
    <property type="term" value="P:sterol biosynthetic process"/>
    <property type="evidence" value="ECO:0007669"/>
    <property type="project" value="UniProtKB-KW"/>
</dbReference>
<sequence length="215" mass="24342">MEGAIDLPSGFIPSSLSQSTILGIYGLSSLLIVSLLWLLSLRLPKLSTTDRLLMCWFIFTGLTHIIFEGYFVFSPQFYKDKTGFFIAEVWKEYSKGDSRYALRESNVVSIEIITVSLVGPACLLALYAIATRKSYSYILQLVISMAHLYGLVVYYLTSYLDGDKFAESLYYYYAYFVIANAAWFVIPCLIVVRCWNKICGACKAQQQGQSKSKVY</sequence>
<comment type="caution">
    <text evidence="16">The sequence shown here is derived from an EMBL/GenBank/DDBJ whole genome shotgun (WGS) entry which is preliminary data.</text>
</comment>
<dbReference type="EMBL" id="SDRB02007717">
    <property type="protein sequence ID" value="THG10789.1"/>
    <property type="molecule type" value="Genomic_DNA"/>
</dbReference>
<keyword evidence="10" id="KW-1207">Sterol metabolism</keyword>
<keyword evidence="7" id="KW-0756">Sterol biosynthesis</keyword>
<evidence type="ECO:0000256" key="1">
    <source>
        <dbReference type="ARBA" id="ARBA00004141"/>
    </source>
</evidence>
<proteinExistence type="inferred from homology"/>
<organism evidence="16 17">
    <name type="scientific">Camellia sinensis var. sinensis</name>
    <name type="common">China tea</name>
    <dbReference type="NCBI Taxonomy" id="542762"/>
    <lineage>
        <taxon>Eukaryota</taxon>
        <taxon>Viridiplantae</taxon>
        <taxon>Streptophyta</taxon>
        <taxon>Embryophyta</taxon>
        <taxon>Tracheophyta</taxon>
        <taxon>Spermatophyta</taxon>
        <taxon>Magnoliopsida</taxon>
        <taxon>eudicotyledons</taxon>
        <taxon>Gunneridae</taxon>
        <taxon>Pentapetalae</taxon>
        <taxon>asterids</taxon>
        <taxon>Ericales</taxon>
        <taxon>Theaceae</taxon>
        <taxon>Camellia</taxon>
    </lineage>
</organism>
<dbReference type="PANTHER" id="PTHR14207">
    <property type="entry name" value="STEROL ISOMERASE"/>
    <property type="match status" value="1"/>
</dbReference>
<evidence type="ECO:0000256" key="9">
    <source>
        <dbReference type="ARBA" id="ARBA00023136"/>
    </source>
</evidence>
<evidence type="ECO:0000256" key="4">
    <source>
        <dbReference type="ARBA" id="ARBA00022692"/>
    </source>
</evidence>